<keyword evidence="2" id="KW-0732">Signal</keyword>
<keyword evidence="5" id="KW-1185">Reference proteome</keyword>
<dbReference type="NCBIfam" id="NF038402">
    <property type="entry name" value="TroA_like"/>
    <property type="match status" value="1"/>
</dbReference>
<dbReference type="Proteomes" id="UP000186132">
    <property type="component" value="Unassembled WGS sequence"/>
</dbReference>
<evidence type="ECO:0000256" key="2">
    <source>
        <dbReference type="ARBA" id="ARBA00022729"/>
    </source>
</evidence>
<gene>
    <name evidence="4" type="ORF">SAMN05443575_0909</name>
</gene>
<dbReference type="EMBL" id="FQVU01000001">
    <property type="protein sequence ID" value="SHF79176.1"/>
    <property type="molecule type" value="Genomic_DNA"/>
</dbReference>
<proteinExistence type="inferred from homology"/>
<dbReference type="STRING" id="1206085.SAMN05443575_0909"/>
<dbReference type="PANTHER" id="PTHR30535:SF35">
    <property type="entry name" value="PERIPLASMIC BINDING PROTEIN"/>
    <property type="match status" value="1"/>
</dbReference>
<evidence type="ECO:0000259" key="3">
    <source>
        <dbReference type="PROSITE" id="PS50983"/>
    </source>
</evidence>
<evidence type="ECO:0000313" key="5">
    <source>
        <dbReference type="Proteomes" id="UP000186132"/>
    </source>
</evidence>
<name>A0A1M5EJ36_9ACTN</name>
<comment type="similarity">
    <text evidence="1">Belongs to the bacterial solute-binding protein 8 family.</text>
</comment>
<dbReference type="RefSeq" id="WP_073386378.1">
    <property type="nucleotide sequence ID" value="NZ_FQVU01000001.1"/>
</dbReference>
<sequence>MVRITDDLGQPVTVGSPHRLVSLVPSLTEAIAASAAADALVGATDWCTHPADLAVTRVRGTKNPDLAAIRALRPDLVIANREENRELDVRRLRESGVAVWVTDIRSLDDAFRSLRRLFAEALGTDVPAWLGEADAVWAEPPVVTGRRAVVPVWRDPWLVVGSQTFTGDVVARLGLVNVFGEAAERYPRVELDAIGAHRPDLVLLPDEPYRFTADDGPEAFPGVACPLVEGRLLTWYGPSLVVARAALAAAVG</sequence>
<dbReference type="AlphaFoldDB" id="A0A1M5EJ36"/>
<evidence type="ECO:0000256" key="1">
    <source>
        <dbReference type="ARBA" id="ARBA00008814"/>
    </source>
</evidence>
<dbReference type="InterPro" id="IPR054828">
    <property type="entry name" value="Vit_B12_bind_prot"/>
</dbReference>
<accession>A0A1M5EJ36</accession>
<reference evidence="4 5" key="1">
    <citation type="submission" date="2016-11" db="EMBL/GenBank/DDBJ databases">
        <authorList>
            <person name="Jaros S."/>
            <person name="Januszkiewicz K."/>
            <person name="Wedrychowicz H."/>
        </authorList>
    </citation>
    <scope>NUCLEOTIDE SEQUENCE [LARGE SCALE GENOMIC DNA]</scope>
    <source>
        <strain evidence="4 5">DSM 45627</strain>
    </source>
</reference>
<dbReference type="InterPro" id="IPR002491">
    <property type="entry name" value="ABC_transptr_periplasmic_BD"/>
</dbReference>
<dbReference type="PROSITE" id="PS50983">
    <property type="entry name" value="FE_B12_PBP"/>
    <property type="match status" value="1"/>
</dbReference>
<organism evidence="4 5">
    <name type="scientific">Jatrophihabitans endophyticus</name>
    <dbReference type="NCBI Taxonomy" id="1206085"/>
    <lineage>
        <taxon>Bacteria</taxon>
        <taxon>Bacillati</taxon>
        <taxon>Actinomycetota</taxon>
        <taxon>Actinomycetes</taxon>
        <taxon>Jatrophihabitantales</taxon>
        <taxon>Jatrophihabitantaceae</taxon>
        <taxon>Jatrophihabitans</taxon>
    </lineage>
</organism>
<dbReference type="OrthoDB" id="9816357at2"/>
<dbReference type="Pfam" id="PF01497">
    <property type="entry name" value="Peripla_BP_2"/>
    <property type="match status" value="1"/>
</dbReference>
<dbReference type="InterPro" id="IPR050902">
    <property type="entry name" value="ABC_Transporter_SBP"/>
</dbReference>
<dbReference type="PANTHER" id="PTHR30535">
    <property type="entry name" value="VITAMIN B12-BINDING PROTEIN"/>
    <property type="match status" value="1"/>
</dbReference>
<evidence type="ECO:0000313" key="4">
    <source>
        <dbReference type="EMBL" id="SHF79176.1"/>
    </source>
</evidence>
<dbReference type="SUPFAM" id="SSF53807">
    <property type="entry name" value="Helical backbone' metal receptor"/>
    <property type="match status" value="1"/>
</dbReference>
<protein>
    <recommendedName>
        <fullName evidence="3">Fe/B12 periplasmic-binding domain-containing protein</fullName>
    </recommendedName>
</protein>
<dbReference type="Gene3D" id="3.40.50.1980">
    <property type="entry name" value="Nitrogenase molybdenum iron protein domain"/>
    <property type="match status" value="2"/>
</dbReference>
<feature type="domain" description="Fe/B12 periplasmic-binding" evidence="3">
    <location>
        <begin position="19"/>
        <end position="252"/>
    </location>
</feature>